<sequence length="234" mass="26273">MTLGHKVSDLYLKCRHMDPIPLQTSVTEQTAQRLREAIILGEFPLGTKLSEQKLADQLQVSRSPVREALVLLQTEGLVRVFPKRGTFVFSPDDNLTRDLCEHRTLLETACVALAIERNHARLLKDLKASFTHMQNAVSAENTINYSRGDLAFHRAIIKHSGNSSMIKVYETTIGPIMALRTHLFTITGIQLDRSMEQHQQIIEACAARDVGRAQALCTSHIRHLSDHVFEAQLG</sequence>
<evidence type="ECO:0000313" key="6">
    <source>
        <dbReference type="Proteomes" id="UP000269689"/>
    </source>
</evidence>
<dbReference type="PROSITE" id="PS50949">
    <property type="entry name" value="HTH_GNTR"/>
    <property type="match status" value="1"/>
</dbReference>
<dbReference type="Gene3D" id="1.10.10.10">
    <property type="entry name" value="Winged helix-like DNA-binding domain superfamily/Winged helix DNA-binding domain"/>
    <property type="match status" value="1"/>
</dbReference>
<dbReference type="OrthoDB" id="8155773at2"/>
<feature type="domain" description="HTH gntR-type" evidence="4">
    <location>
        <begin position="24"/>
        <end position="91"/>
    </location>
</feature>
<dbReference type="EMBL" id="RKQK01000003">
    <property type="protein sequence ID" value="RPE66530.1"/>
    <property type="molecule type" value="Genomic_DNA"/>
</dbReference>
<dbReference type="SUPFAM" id="SSF48008">
    <property type="entry name" value="GntR ligand-binding domain-like"/>
    <property type="match status" value="1"/>
</dbReference>
<proteinExistence type="predicted"/>
<dbReference type="InterPro" id="IPR011711">
    <property type="entry name" value="GntR_C"/>
</dbReference>
<comment type="caution">
    <text evidence="5">The sequence shown here is derived from an EMBL/GenBank/DDBJ whole genome shotgun (WGS) entry which is preliminary data.</text>
</comment>
<evidence type="ECO:0000313" key="5">
    <source>
        <dbReference type="EMBL" id="RPE66530.1"/>
    </source>
</evidence>
<dbReference type="CDD" id="cd07377">
    <property type="entry name" value="WHTH_GntR"/>
    <property type="match status" value="1"/>
</dbReference>
<dbReference type="InterPro" id="IPR036388">
    <property type="entry name" value="WH-like_DNA-bd_sf"/>
</dbReference>
<dbReference type="Pfam" id="PF07729">
    <property type="entry name" value="FCD"/>
    <property type="match status" value="1"/>
</dbReference>
<dbReference type="PRINTS" id="PR00035">
    <property type="entry name" value="HTHGNTR"/>
</dbReference>
<dbReference type="AlphaFoldDB" id="A0A3N4UY85"/>
<dbReference type="InterPro" id="IPR036390">
    <property type="entry name" value="WH_DNA-bd_sf"/>
</dbReference>
<dbReference type="Pfam" id="PF00392">
    <property type="entry name" value="GntR"/>
    <property type="match status" value="1"/>
</dbReference>
<dbReference type="GO" id="GO:0003700">
    <property type="term" value="F:DNA-binding transcription factor activity"/>
    <property type="evidence" value="ECO:0007669"/>
    <property type="project" value="InterPro"/>
</dbReference>
<dbReference type="PANTHER" id="PTHR43537">
    <property type="entry name" value="TRANSCRIPTIONAL REGULATOR, GNTR FAMILY"/>
    <property type="match status" value="1"/>
</dbReference>
<evidence type="ECO:0000256" key="3">
    <source>
        <dbReference type="ARBA" id="ARBA00023163"/>
    </source>
</evidence>
<protein>
    <submittedName>
        <fullName evidence="5">GntR family transcriptional regulator</fullName>
    </submittedName>
</protein>
<reference evidence="5 6" key="1">
    <citation type="submission" date="2018-11" db="EMBL/GenBank/DDBJ databases">
        <title>Genomic Encyclopedia of Type Strains, Phase IV (KMG-IV): sequencing the most valuable type-strain genomes for metagenomic binning, comparative biology and taxonomic classification.</title>
        <authorList>
            <person name="Goeker M."/>
        </authorList>
    </citation>
    <scope>NUCLEOTIDE SEQUENCE [LARGE SCALE GENOMIC DNA]</scope>
    <source>
        <strain evidence="5 6">DSM 104731</strain>
    </source>
</reference>
<dbReference type="SUPFAM" id="SSF46785">
    <property type="entry name" value="Winged helix' DNA-binding domain"/>
    <property type="match status" value="1"/>
</dbReference>
<dbReference type="InterPro" id="IPR008920">
    <property type="entry name" value="TF_FadR/GntR_C"/>
</dbReference>
<name>A0A3N4UY85_9RHOB</name>
<dbReference type="Gene3D" id="1.20.120.530">
    <property type="entry name" value="GntR ligand-binding domain-like"/>
    <property type="match status" value="1"/>
</dbReference>
<dbReference type="SMART" id="SM00345">
    <property type="entry name" value="HTH_GNTR"/>
    <property type="match status" value="1"/>
</dbReference>
<dbReference type="Proteomes" id="UP000269689">
    <property type="component" value="Unassembled WGS sequence"/>
</dbReference>
<dbReference type="SMART" id="SM00895">
    <property type="entry name" value="FCD"/>
    <property type="match status" value="1"/>
</dbReference>
<evidence type="ECO:0000259" key="4">
    <source>
        <dbReference type="PROSITE" id="PS50949"/>
    </source>
</evidence>
<dbReference type="InterPro" id="IPR000524">
    <property type="entry name" value="Tscrpt_reg_HTH_GntR"/>
</dbReference>
<keyword evidence="2" id="KW-0238">DNA-binding</keyword>
<accession>A0A3N4UY85</accession>
<keyword evidence="1" id="KW-0805">Transcription regulation</keyword>
<dbReference type="PANTHER" id="PTHR43537:SF50">
    <property type="entry name" value="TRANSCRIPTIONAL REGULATORY PROTEIN"/>
    <property type="match status" value="1"/>
</dbReference>
<keyword evidence="3" id="KW-0804">Transcription</keyword>
<evidence type="ECO:0000256" key="1">
    <source>
        <dbReference type="ARBA" id="ARBA00023015"/>
    </source>
</evidence>
<evidence type="ECO:0000256" key="2">
    <source>
        <dbReference type="ARBA" id="ARBA00023125"/>
    </source>
</evidence>
<organism evidence="5 6">
    <name type="scientific">Pacificibacter maritimus</name>
    <dbReference type="NCBI Taxonomy" id="762213"/>
    <lineage>
        <taxon>Bacteria</taxon>
        <taxon>Pseudomonadati</taxon>
        <taxon>Pseudomonadota</taxon>
        <taxon>Alphaproteobacteria</taxon>
        <taxon>Rhodobacterales</taxon>
        <taxon>Roseobacteraceae</taxon>
        <taxon>Pacificibacter</taxon>
    </lineage>
</organism>
<keyword evidence="6" id="KW-1185">Reference proteome</keyword>
<gene>
    <name evidence="5" type="ORF">EDD53_2234</name>
</gene>
<dbReference type="GO" id="GO:0003677">
    <property type="term" value="F:DNA binding"/>
    <property type="evidence" value="ECO:0007669"/>
    <property type="project" value="UniProtKB-KW"/>
</dbReference>